<dbReference type="PANTHER" id="PTHR42723">
    <property type="entry name" value="CHLOROPHYLL SYNTHASE"/>
    <property type="match status" value="1"/>
</dbReference>
<feature type="transmembrane region" description="Helical" evidence="6">
    <location>
        <begin position="217"/>
        <end position="234"/>
    </location>
</feature>
<keyword evidence="3 6" id="KW-0812">Transmembrane</keyword>
<dbReference type="Proteomes" id="UP001501508">
    <property type="component" value="Unassembled WGS sequence"/>
</dbReference>
<dbReference type="CDD" id="cd13961">
    <property type="entry name" value="PT_UbiA_DGGGPS"/>
    <property type="match status" value="1"/>
</dbReference>
<dbReference type="RefSeq" id="WP_345028310.1">
    <property type="nucleotide sequence ID" value="NZ_BAABEY010000018.1"/>
</dbReference>
<sequence>MRSKPSKKDFLVGFLRLVRTQNLLIIALTQLAARIFLIGPREQWRQVLADPFLYLIILSTLFIAAAGYIINDYFDIKIDIVNKPRRVIIGRYLKRRMAIGTHQVFNVLGVLAGLIVSYKVAIINVFSVSLLWLYAERYKRQPLIGNVAVSSLTALSLLILSVHYPDNRTLVVIYSVFAFFISLIREIVKDIEDIRGDAAHGCRTLPIVLGIRGTKQVLYVLIVIFTIGLAIGAESLHNQALTWAFAGLVISFAWLFYMVRRAQTKKDFGRISTVCKVIMLIGLLTMAFI</sequence>
<keyword evidence="2" id="KW-1003">Cell membrane</keyword>
<name>A0ABP8LW10_9BACT</name>
<evidence type="ECO:0000256" key="4">
    <source>
        <dbReference type="ARBA" id="ARBA00022989"/>
    </source>
</evidence>
<reference evidence="8" key="1">
    <citation type="journal article" date="2019" name="Int. J. Syst. Evol. Microbiol.">
        <title>The Global Catalogue of Microorganisms (GCM) 10K type strain sequencing project: providing services to taxonomists for standard genome sequencing and annotation.</title>
        <authorList>
            <consortium name="The Broad Institute Genomics Platform"/>
            <consortium name="The Broad Institute Genome Sequencing Center for Infectious Disease"/>
            <person name="Wu L."/>
            <person name="Ma J."/>
        </authorList>
    </citation>
    <scope>NUCLEOTIDE SEQUENCE [LARGE SCALE GENOMIC DNA]</scope>
    <source>
        <strain evidence="8">JCM 31920</strain>
    </source>
</reference>
<dbReference type="PANTHER" id="PTHR42723:SF1">
    <property type="entry name" value="CHLOROPHYLL SYNTHASE, CHLOROPLASTIC"/>
    <property type="match status" value="1"/>
</dbReference>
<evidence type="ECO:0000313" key="7">
    <source>
        <dbReference type="EMBL" id="GAA4438354.1"/>
    </source>
</evidence>
<feature type="transmembrane region" description="Helical" evidence="6">
    <location>
        <begin position="271"/>
        <end position="288"/>
    </location>
</feature>
<dbReference type="InterPro" id="IPR044878">
    <property type="entry name" value="UbiA_sf"/>
</dbReference>
<feature type="transmembrane region" description="Helical" evidence="6">
    <location>
        <begin position="104"/>
        <end position="131"/>
    </location>
</feature>
<comment type="subcellular location">
    <subcellularLocation>
        <location evidence="1">Membrane</location>
        <topology evidence="1">Multi-pass membrane protein</topology>
    </subcellularLocation>
</comment>
<keyword evidence="8" id="KW-1185">Reference proteome</keyword>
<dbReference type="EMBL" id="BAABEY010000018">
    <property type="protein sequence ID" value="GAA4438354.1"/>
    <property type="molecule type" value="Genomic_DNA"/>
</dbReference>
<feature type="transmembrane region" description="Helical" evidence="6">
    <location>
        <begin position="240"/>
        <end position="259"/>
    </location>
</feature>
<dbReference type="InterPro" id="IPR050475">
    <property type="entry name" value="Prenyltransferase_related"/>
</dbReference>
<accession>A0ABP8LW10</accession>
<comment type="caution">
    <text evidence="7">The sequence shown here is derived from an EMBL/GenBank/DDBJ whole genome shotgun (WGS) entry which is preliminary data.</text>
</comment>
<dbReference type="Gene3D" id="1.10.357.140">
    <property type="entry name" value="UbiA prenyltransferase"/>
    <property type="match status" value="1"/>
</dbReference>
<dbReference type="InterPro" id="IPR000537">
    <property type="entry name" value="UbiA_prenyltransferase"/>
</dbReference>
<keyword evidence="4 6" id="KW-1133">Transmembrane helix</keyword>
<evidence type="ECO:0000256" key="6">
    <source>
        <dbReference type="SAM" id="Phobius"/>
    </source>
</evidence>
<keyword evidence="5 6" id="KW-0472">Membrane</keyword>
<feature type="transmembrane region" description="Helical" evidence="6">
    <location>
        <begin position="143"/>
        <end position="164"/>
    </location>
</feature>
<feature type="transmembrane region" description="Helical" evidence="6">
    <location>
        <begin position="20"/>
        <end position="39"/>
    </location>
</feature>
<protein>
    <submittedName>
        <fullName evidence="7">Geranylgeranylglycerol-phosphate geranylgeranyltransferase</fullName>
    </submittedName>
</protein>
<evidence type="ECO:0000256" key="1">
    <source>
        <dbReference type="ARBA" id="ARBA00004141"/>
    </source>
</evidence>
<feature type="transmembrane region" description="Helical" evidence="6">
    <location>
        <begin position="170"/>
        <end position="188"/>
    </location>
</feature>
<dbReference type="Pfam" id="PF01040">
    <property type="entry name" value="UbiA"/>
    <property type="match status" value="1"/>
</dbReference>
<dbReference type="Gene3D" id="1.20.120.1780">
    <property type="entry name" value="UbiA prenyltransferase"/>
    <property type="match status" value="1"/>
</dbReference>
<gene>
    <name evidence="7" type="ORF">GCM10023091_18890</name>
</gene>
<evidence type="ECO:0000256" key="3">
    <source>
        <dbReference type="ARBA" id="ARBA00022692"/>
    </source>
</evidence>
<evidence type="ECO:0000313" key="8">
    <source>
        <dbReference type="Proteomes" id="UP001501508"/>
    </source>
</evidence>
<proteinExistence type="predicted"/>
<evidence type="ECO:0000256" key="5">
    <source>
        <dbReference type="ARBA" id="ARBA00023136"/>
    </source>
</evidence>
<dbReference type="NCBIfam" id="NF009513">
    <property type="entry name" value="PRK12872.1-3"/>
    <property type="match status" value="1"/>
</dbReference>
<organism evidence="7 8">
    <name type="scientific">Ravibacter arvi</name>
    <dbReference type="NCBI Taxonomy" id="2051041"/>
    <lineage>
        <taxon>Bacteria</taxon>
        <taxon>Pseudomonadati</taxon>
        <taxon>Bacteroidota</taxon>
        <taxon>Cytophagia</taxon>
        <taxon>Cytophagales</taxon>
        <taxon>Spirosomataceae</taxon>
        <taxon>Ravibacter</taxon>
    </lineage>
</organism>
<evidence type="ECO:0000256" key="2">
    <source>
        <dbReference type="ARBA" id="ARBA00022475"/>
    </source>
</evidence>
<feature type="transmembrane region" description="Helical" evidence="6">
    <location>
        <begin position="51"/>
        <end position="70"/>
    </location>
</feature>